<evidence type="ECO:0000256" key="16">
    <source>
        <dbReference type="ARBA" id="ARBA00023170"/>
    </source>
</evidence>
<dbReference type="InterPro" id="IPR003591">
    <property type="entry name" value="Leu-rich_rpt_typical-subtyp"/>
</dbReference>
<dbReference type="InterPro" id="IPR011009">
    <property type="entry name" value="Kinase-like_dom_sf"/>
</dbReference>
<keyword evidence="4" id="KW-0723">Serine/threonine-protein kinase</keyword>
<keyword evidence="11 20" id="KW-0547">Nucleotide-binding</keyword>
<dbReference type="GO" id="GO:0004674">
    <property type="term" value="F:protein serine/threonine kinase activity"/>
    <property type="evidence" value="ECO:0007669"/>
    <property type="project" value="UniProtKB-KW"/>
</dbReference>
<dbReference type="OrthoDB" id="595010at2759"/>
<dbReference type="InterPro" id="IPR000719">
    <property type="entry name" value="Prot_kinase_dom"/>
</dbReference>
<reference evidence="23" key="1">
    <citation type="journal article" date="2012" name="Nat. Biotechnol.">
        <title>Reference genome sequence of the model plant Setaria.</title>
        <authorList>
            <person name="Bennetzen J.L."/>
            <person name="Schmutz J."/>
            <person name="Wang H."/>
            <person name="Percifield R."/>
            <person name="Hawkins J."/>
            <person name="Pontaroli A.C."/>
            <person name="Estep M."/>
            <person name="Feng L."/>
            <person name="Vaughn J.N."/>
            <person name="Grimwood J."/>
            <person name="Jenkins J."/>
            <person name="Barry K."/>
            <person name="Lindquist E."/>
            <person name="Hellsten U."/>
            <person name="Deshpande S."/>
            <person name="Wang X."/>
            <person name="Wu X."/>
            <person name="Mitros T."/>
            <person name="Triplett J."/>
            <person name="Yang X."/>
            <person name="Ye C.Y."/>
            <person name="Mauro-Herrera M."/>
            <person name="Wang L."/>
            <person name="Li P."/>
            <person name="Sharma M."/>
            <person name="Sharma R."/>
            <person name="Ronald P.C."/>
            <person name="Panaud O."/>
            <person name="Kellogg E.A."/>
            <person name="Brutnell T.P."/>
            <person name="Doust A.N."/>
            <person name="Tuskan G.A."/>
            <person name="Rokhsar D."/>
            <person name="Devos K.M."/>
        </authorList>
    </citation>
    <scope>NUCLEOTIDE SEQUENCE [LARGE SCALE GENOMIC DNA]</scope>
    <source>
        <strain evidence="23">Yugu1</strain>
    </source>
</reference>
<evidence type="ECO:0000256" key="8">
    <source>
        <dbReference type="ARBA" id="ARBA00022692"/>
    </source>
</evidence>
<dbReference type="Gene3D" id="3.80.10.10">
    <property type="entry name" value="Ribonuclease Inhibitor"/>
    <property type="match status" value="5"/>
</dbReference>
<evidence type="ECO:0000256" key="5">
    <source>
        <dbReference type="ARBA" id="ARBA00022553"/>
    </source>
</evidence>
<evidence type="ECO:0000256" key="9">
    <source>
        <dbReference type="ARBA" id="ARBA00022729"/>
    </source>
</evidence>
<organism evidence="23">
    <name type="scientific">Setaria italica</name>
    <name type="common">Foxtail millet</name>
    <name type="synonym">Panicum italicum</name>
    <dbReference type="NCBI Taxonomy" id="4555"/>
    <lineage>
        <taxon>Eukaryota</taxon>
        <taxon>Viridiplantae</taxon>
        <taxon>Streptophyta</taxon>
        <taxon>Embryophyta</taxon>
        <taxon>Tracheophyta</taxon>
        <taxon>Spermatophyta</taxon>
        <taxon>Magnoliopsida</taxon>
        <taxon>Liliopsida</taxon>
        <taxon>Poales</taxon>
        <taxon>Poaceae</taxon>
        <taxon>PACMAD clade</taxon>
        <taxon>Panicoideae</taxon>
        <taxon>Panicodae</taxon>
        <taxon>Paniceae</taxon>
        <taxon>Cenchrinae</taxon>
        <taxon>Setaria</taxon>
    </lineage>
</organism>
<dbReference type="GO" id="GO:0009791">
    <property type="term" value="P:post-embryonic development"/>
    <property type="evidence" value="ECO:0007669"/>
    <property type="project" value="UniProtKB-ARBA"/>
</dbReference>
<dbReference type="FunFam" id="3.30.200.20:FF:000309">
    <property type="entry name" value="Leucine-rich repeat receptor protein kinase MSP1"/>
    <property type="match status" value="1"/>
</dbReference>
<dbReference type="SUPFAM" id="SSF56112">
    <property type="entry name" value="Protein kinase-like (PK-like)"/>
    <property type="match status" value="1"/>
</dbReference>
<keyword evidence="12" id="KW-0418">Kinase</keyword>
<evidence type="ECO:0000256" key="15">
    <source>
        <dbReference type="ARBA" id="ARBA00023136"/>
    </source>
</evidence>
<proteinExistence type="predicted"/>
<evidence type="ECO:0000256" key="4">
    <source>
        <dbReference type="ARBA" id="ARBA00022527"/>
    </source>
</evidence>
<keyword evidence="15 21" id="KW-0472">Membrane</keyword>
<dbReference type="SUPFAM" id="SSF52058">
    <property type="entry name" value="L domain-like"/>
    <property type="match status" value="1"/>
</dbReference>
<dbReference type="InterPro" id="IPR001245">
    <property type="entry name" value="Ser-Thr/Tyr_kinase_cat_dom"/>
</dbReference>
<evidence type="ECO:0000256" key="21">
    <source>
        <dbReference type="SAM" id="Phobius"/>
    </source>
</evidence>
<evidence type="ECO:0000256" key="10">
    <source>
        <dbReference type="ARBA" id="ARBA00022737"/>
    </source>
</evidence>
<dbReference type="Gene3D" id="3.30.200.20">
    <property type="entry name" value="Phosphorylase Kinase, domain 1"/>
    <property type="match status" value="1"/>
</dbReference>
<evidence type="ECO:0000256" key="3">
    <source>
        <dbReference type="ARBA" id="ARBA00012513"/>
    </source>
</evidence>
<evidence type="ECO:0000313" key="23">
    <source>
        <dbReference type="EMBL" id="RCV31360.1"/>
    </source>
</evidence>
<dbReference type="PANTHER" id="PTHR48053:SF22">
    <property type="entry name" value="MDIS1-INTERACTING RECEPTOR LIKE KINASE 2-LIKE"/>
    <property type="match status" value="1"/>
</dbReference>
<evidence type="ECO:0000256" key="14">
    <source>
        <dbReference type="ARBA" id="ARBA00022989"/>
    </source>
</evidence>
<dbReference type="Pfam" id="PF00560">
    <property type="entry name" value="LRR_1"/>
    <property type="match status" value="8"/>
</dbReference>
<keyword evidence="8 21" id="KW-0812">Transmembrane</keyword>
<evidence type="ECO:0000256" key="12">
    <source>
        <dbReference type="ARBA" id="ARBA00022777"/>
    </source>
</evidence>
<dbReference type="STRING" id="4555.A0A368RP25"/>
<evidence type="ECO:0000256" key="11">
    <source>
        <dbReference type="ARBA" id="ARBA00022741"/>
    </source>
</evidence>
<comment type="subcellular location">
    <subcellularLocation>
        <location evidence="1">Cell membrane</location>
        <topology evidence="1">Single-pass membrane protein</topology>
    </subcellularLocation>
    <subcellularLocation>
        <location evidence="2">Membrane</location>
        <topology evidence="2">Single-pass type I membrane protein</topology>
    </subcellularLocation>
</comment>
<dbReference type="PROSITE" id="PS50011">
    <property type="entry name" value="PROTEIN_KINASE_DOM"/>
    <property type="match status" value="1"/>
</dbReference>
<comment type="catalytic activity">
    <reaction evidence="18">
        <text>L-threonyl-[protein] + ATP = O-phospho-L-threonyl-[protein] + ADP + H(+)</text>
        <dbReference type="Rhea" id="RHEA:46608"/>
        <dbReference type="Rhea" id="RHEA-COMP:11060"/>
        <dbReference type="Rhea" id="RHEA-COMP:11605"/>
        <dbReference type="ChEBI" id="CHEBI:15378"/>
        <dbReference type="ChEBI" id="CHEBI:30013"/>
        <dbReference type="ChEBI" id="CHEBI:30616"/>
        <dbReference type="ChEBI" id="CHEBI:61977"/>
        <dbReference type="ChEBI" id="CHEBI:456216"/>
        <dbReference type="EC" id="2.7.11.1"/>
    </reaction>
</comment>
<feature type="binding site" evidence="20">
    <location>
        <position position="669"/>
    </location>
    <ligand>
        <name>ATP</name>
        <dbReference type="ChEBI" id="CHEBI:30616"/>
    </ligand>
</feature>
<dbReference type="GO" id="GO:0005524">
    <property type="term" value="F:ATP binding"/>
    <property type="evidence" value="ECO:0007669"/>
    <property type="project" value="UniProtKB-UniRule"/>
</dbReference>
<keyword evidence="14 21" id="KW-1133">Transmembrane helix</keyword>
<keyword evidence="17" id="KW-0325">Glycoprotein</keyword>
<dbReference type="PROSITE" id="PS00109">
    <property type="entry name" value="PROTEIN_KINASE_TYR"/>
    <property type="match status" value="1"/>
</dbReference>
<dbReference type="InterPro" id="IPR001611">
    <property type="entry name" value="Leu-rich_rpt"/>
</dbReference>
<dbReference type="FunFam" id="3.80.10.10:FF:000095">
    <property type="entry name" value="LRR receptor-like serine/threonine-protein kinase GSO1"/>
    <property type="match status" value="1"/>
</dbReference>
<dbReference type="GO" id="GO:0005886">
    <property type="term" value="C:plasma membrane"/>
    <property type="evidence" value="ECO:0007669"/>
    <property type="project" value="UniProtKB-SubCell"/>
</dbReference>
<dbReference type="InterPro" id="IPR017441">
    <property type="entry name" value="Protein_kinase_ATP_BS"/>
</dbReference>
<comment type="catalytic activity">
    <reaction evidence="19">
        <text>L-seryl-[protein] + ATP = O-phospho-L-seryl-[protein] + ADP + H(+)</text>
        <dbReference type="Rhea" id="RHEA:17989"/>
        <dbReference type="Rhea" id="RHEA-COMP:9863"/>
        <dbReference type="Rhea" id="RHEA-COMP:11604"/>
        <dbReference type="ChEBI" id="CHEBI:15378"/>
        <dbReference type="ChEBI" id="CHEBI:29999"/>
        <dbReference type="ChEBI" id="CHEBI:30616"/>
        <dbReference type="ChEBI" id="CHEBI:83421"/>
        <dbReference type="ChEBI" id="CHEBI:456216"/>
        <dbReference type="EC" id="2.7.11.1"/>
    </reaction>
</comment>
<dbReference type="SUPFAM" id="SSF52047">
    <property type="entry name" value="RNI-like"/>
    <property type="match status" value="1"/>
</dbReference>
<gene>
    <name evidence="23" type="ORF">SETIT_6G170700v2</name>
</gene>
<evidence type="ECO:0000256" key="1">
    <source>
        <dbReference type="ARBA" id="ARBA00004162"/>
    </source>
</evidence>
<dbReference type="Pfam" id="PF07714">
    <property type="entry name" value="PK_Tyr_Ser-Thr"/>
    <property type="match status" value="1"/>
</dbReference>
<keyword evidence="5" id="KW-0597">Phosphoprotein</keyword>
<evidence type="ECO:0000259" key="22">
    <source>
        <dbReference type="PROSITE" id="PS50011"/>
    </source>
</evidence>
<evidence type="ECO:0000256" key="20">
    <source>
        <dbReference type="PROSITE-ProRule" id="PRU10141"/>
    </source>
</evidence>
<keyword evidence="16" id="KW-0675">Receptor</keyword>
<evidence type="ECO:0000256" key="6">
    <source>
        <dbReference type="ARBA" id="ARBA00022614"/>
    </source>
</evidence>
<keyword evidence="7" id="KW-0808">Transferase</keyword>
<dbReference type="FunFam" id="3.80.10.10:FF:000233">
    <property type="entry name" value="Leucine-rich repeat receptor-like protein kinase TDR"/>
    <property type="match status" value="1"/>
</dbReference>
<dbReference type="AlphaFoldDB" id="A0A368RP25"/>
<dbReference type="EC" id="2.7.11.1" evidence="3"/>
<evidence type="ECO:0000256" key="7">
    <source>
        <dbReference type="ARBA" id="ARBA00022679"/>
    </source>
</evidence>
<dbReference type="SMART" id="SM00369">
    <property type="entry name" value="LRR_TYP"/>
    <property type="match status" value="6"/>
</dbReference>
<keyword evidence="10" id="KW-0677">Repeat</keyword>
<dbReference type="PANTHER" id="PTHR48053">
    <property type="entry name" value="LEUCINE RICH REPEAT FAMILY PROTEIN, EXPRESSED"/>
    <property type="match status" value="1"/>
</dbReference>
<keyword evidence="9" id="KW-0732">Signal</keyword>
<dbReference type="Gene3D" id="1.10.510.10">
    <property type="entry name" value="Transferase(Phosphotransferase) domain 1"/>
    <property type="match status" value="1"/>
</dbReference>
<evidence type="ECO:0000256" key="2">
    <source>
        <dbReference type="ARBA" id="ARBA00004479"/>
    </source>
</evidence>
<sequence length="908" mass="100359">ITLEGTGLVGRLDTLDLLSLPDITSLDLSNNSGLSGEIPPSIGSLKMLSNLNLSGGRLEGIIPSTVGNLTMIRGMCLNNNWLSGPIPEEFGKLSFLLHLDISCNILPGAIPASIENLTSLSYLSLSSNNLTGPIPKEIGSLEHLVYLDAAHNILTGFIPSTIVNLAGLQNLILKVNHIGGTALDKVEHLFNLQVLNIHHNAFIGSIPSSLMNLFGLQKVNIGYNNFTGVIPLSVGDLSLLRFLSFANNRLSGTLPVELGNLTNLEYIWIYLTRISGSIPVSFGNLGNMIDMRLFANYLSGPLSQVHANLTNLVIVDLSKNRFTGKLPDLCQENYRHCTSLEFLSFSSNQLEGNLSQHFGIYPHLTVLDLSLNNFYGFFSPHWGLCRNLTTMWMFGNMISGTIPVEFSKLINLGELLLYSNSLSGEIPPEIGNMGNVYWLDLSKNQLLGTIPSQIGHLNNLMRLDLSHNLLSGTIPKELGDCQKLMLVKLNDNNFNGILPTVIGSMINLQIMLDLSKNNLNGGIPLELGELIMSCSAVPKGMHNASINWSVHNKGLCGQYVGLPPFYSPTVHKDGKKRRKLLLAFGFLLLVSVLSVITVFFIRHKRKPKDTTARSARDIFSVWTFDGRLTFKDIIIATDSFDEKYCVGSGGYGSVYKAQLEGGSVFAVKKIHSNGEMTDDATFHHEIEVLMKIKHRNIVKLYGFCSHRQFNFLVYDYIERGSLTTILCHDELANEFHWKRRVSLLNDVARALYYLHHECNPPIIHRDITSGNILLETEYKAFVSDFGTARIIKPDSSNWSELAGSFGYIAPGISYKPVATEKCDVYSFGVVTMEVMMGKHPGDLIGRLTSLEELDGLLEDIIDKHPATPTSNKEQDIIQLIIISKRCVQASPEDAPTMQQVYRTLTGAY</sequence>
<keyword evidence="13 20" id="KW-0067">ATP-binding</keyword>
<dbReference type="PROSITE" id="PS00107">
    <property type="entry name" value="PROTEIN_KINASE_ATP"/>
    <property type="match status" value="1"/>
</dbReference>
<evidence type="ECO:0000256" key="17">
    <source>
        <dbReference type="ARBA" id="ARBA00023180"/>
    </source>
</evidence>
<feature type="transmembrane region" description="Helical" evidence="21">
    <location>
        <begin position="580"/>
        <end position="601"/>
    </location>
</feature>
<dbReference type="EMBL" id="CM003533">
    <property type="protein sequence ID" value="RCV31360.1"/>
    <property type="molecule type" value="Genomic_DNA"/>
</dbReference>
<dbReference type="InterPro" id="IPR032675">
    <property type="entry name" value="LRR_dom_sf"/>
</dbReference>
<name>A0A368RP25_SETIT</name>
<evidence type="ECO:0000256" key="18">
    <source>
        <dbReference type="ARBA" id="ARBA00047899"/>
    </source>
</evidence>
<keyword evidence="6" id="KW-0433">Leucine-rich repeat</keyword>
<feature type="non-terminal residue" evidence="23">
    <location>
        <position position="1"/>
    </location>
</feature>
<evidence type="ECO:0000256" key="19">
    <source>
        <dbReference type="ARBA" id="ARBA00048679"/>
    </source>
</evidence>
<dbReference type="InterPro" id="IPR051716">
    <property type="entry name" value="Plant_RL_S/T_kinase"/>
</dbReference>
<dbReference type="FunFam" id="3.80.10.10:FF:000041">
    <property type="entry name" value="LRR receptor-like serine/threonine-protein kinase ERECTA"/>
    <property type="match status" value="1"/>
</dbReference>
<dbReference type="InterPro" id="IPR008266">
    <property type="entry name" value="Tyr_kinase_AS"/>
</dbReference>
<evidence type="ECO:0000256" key="13">
    <source>
        <dbReference type="ARBA" id="ARBA00022840"/>
    </source>
</evidence>
<reference evidence="23" key="2">
    <citation type="submission" date="2015-07" db="EMBL/GenBank/DDBJ databases">
        <authorList>
            <person name="Noorani M."/>
        </authorList>
    </citation>
    <scope>NUCLEOTIDE SEQUENCE</scope>
    <source>
        <strain evidence="23">Yugu1</strain>
    </source>
</reference>
<protein>
    <recommendedName>
        <fullName evidence="3">non-specific serine/threonine protein kinase</fullName>
        <ecNumber evidence="3">2.7.11.1</ecNumber>
    </recommendedName>
</protein>
<accession>A0A368RP25</accession>
<feature type="domain" description="Protein kinase" evidence="22">
    <location>
        <begin position="640"/>
        <end position="908"/>
    </location>
</feature>